<feature type="transmembrane region" description="Helical" evidence="6">
    <location>
        <begin position="215"/>
        <end position="235"/>
    </location>
</feature>
<dbReference type="GO" id="GO:0022857">
    <property type="term" value="F:transmembrane transporter activity"/>
    <property type="evidence" value="ECO:0007669"/>
    <property type="project" value="InterPro"/>
</dbReference>
<dbReference type="Pfam" id="PF07690">
    <property type="entry name" value="MFS_1"/>
    <property type="match status" value="1"/>
</dbReference>
<sequence length="388" mass="41665">MSENKIWTREFVGMGLTNFFYFMSQYILIAALPVFIMDDLGKGQWEAGMAMTCFQIGTVLCRPLAGRIIDGVNKQKLLFGASFLFFLLMAGFYFASSLHAVWFLRLVHGAVFALGTTASAAMAALVLPRRRKGEGIGYFAVCGNMAMVIGPLVGLLIMDYLGAHPLFIFLALLALGAIVAGNGKKLPDETILPGGKRQKGFHISDFIEKRALPSVILGGLVFFAYGGVLTFIPMYTRSLGMGGSTSLFFLVFALVIVVTRPFVGYLFDHHGPNATVYPGFAFFSLGFILFSLAGNLTVLLLSAAVLGIGFGALAPAFQTLAVQSAPASRAGVATSTYFWSLDISVGLAAAVLGVAANAFGYPFMYGVICLSSSLLGLAYYFFWRRSLS</sequence>
<dbReference type="SUPFAM" id="SSF103473">
    <property type="entry name" value="MFS general substrate transporter"/>
    <property type="match status" value="1"/>
</dbReference>
<organism evidence="8 9">
    <name type="scientific">Dialister succinatiphilus YIT 11850</name>
    <dbReference type="NCBI Taxonomy" id="742743"/>
    <lineage>
        <taxon>Bacteria</taxon>
        <taxon>Bacillati</taxon>
        <taxon>Bacillota</taxon>
        <taxon>Negativicutes</taxon>
        <taxon>Veillonellales</taxon>
        <taxon>Veillonellaceae</taxon>
        <taxon>Dialister</taxon>
    </lineage>
</organism>
<keyword evidence="3 6" id="KW-0812">Transmembrane</keyword>
<dbReference type="GO" id="GO:0005886">
    <property type="term" value="C:plasma membrane"/>
    <property type="evidence" value="ECO:0007669"/>
    <property type="project" value="UniProtKB-SubCell"/>
</dbReference>
<dbReference type="Gene3D" id="1.20.1250.20">
    <property type="entry name" value="MFS general substrate transporter like domains"/>
    <property type="match status" value="2"/>
</dbReference>
<proteinExistence type="predicted"/>
<gene>
    <name evidence="8" type="ORF">HMPREF9453_01454</name>
</gene>
<dbReference type="PANTHER" id="PTHR23531:SF2">
    <property type="entry name" value="PERMEASE"/>
    <property type="match status" value="1"/>
</dbReference>
<accession>H1D1G6</accession>
<feature type="transmembrane region" description="Helical" evidence="6">
    <location>
        <begin position="274"/>
        <end position="292"/>
    </location>
</feature>
<dbReference type="InterPro" id="IPR011701">
    <property type="entry name" value="MFS"/>
</dbReference>
<keyword evidence="5 6" id="KW-0472">Membrane</keyword>
<feature type="transmembrane region" description="Helical" evidence="6">
    <location>
        <begin position="48"/>
        <end position="65"/>
    </location>
</feature>
<dbReference type="RefSeq" id="WP_008859948.1">
    <property type="nucleotide sequence ID" value="NZ_JH591188.1"/>
</dbReference>
<dbReference type="PROSITE" id="PS50850">
    <property type="entry name" value="MFS"/>
    <property type="match status" value="1"/>
</dbReference>
<feature type="transmembrane region" description="Helical" evidence="6">
    <location>
        <begin position="77"/>
        <end position="96"/>
    </location>
</feature>
<dbReference type="EMBL" id="ADLT01000049">
    <property type="protein sequence ID" value="EHO62589.1"/>
    <property type="molecule type" value="Genomic_DNA"/>
</dbReference>
<dbReference type="eggNOG" id="COG2814">
    <property type="taxonomic scope" value="Bacteria"/>
</dbReference>
<feature type="transmembrane region" description="Helical" evidence="6">
    <location>
        <begin position="136"/>
        <end position="157"/>
    </location>
</feature>
<dbReference type="PATRIC" id="fig|742743.3.peg.1480"/>
<keyword evidence="9" id="KW-1185">Reference proteome</keyword>
<dbReference type="Proteomes" id="UP000003277">
    <property type="component" value="Unassembled WGS sequence"/>
</dbReference>
<evidence type="ECO:0000256" key="5">
    <source>
        <dbReference type="ARBA" id="ARBA00023136"/>
    </source>
</evidence>
<evidence type="ECO:0000256" key="1">
    <source>
        <dbReference type="ARBA" id="ARBA00004651"/>
    </source>
</evidence>
<evidence type="ECO:0000256" key="4">
    <source>
        <dbReference type="ARBA" id="ARBA00022989"/>
    </source>
</evidence>
<dbReference type="InterPro" id="IPR036259">
    <property type="entry name" value="MFS_trans_sf"/>
</dbReference>
<evidence type="ECO:0000313" key="8">
    <source>
        <dbReference type="EMBL" id="EHO62589.1"/>
    </source>
</evidence>
<evidence type="ECO:0000256" key="3">
    <source>
        <dbReference type="ARBA" id="ARBA00022692"/>
    </source>
</evidence>
<reference evidence="8 9" key="1">
    <citation type="submission" date="2011-11" db="EMBL/GenBank/DDBJ databases">
        <title>The Genome Sequence of Dialister succinatiphilus YIT 11850.</title>
        <authorList>
            <consortium name="The Broad Institute Genome Sequencing Platform"/>
            <person name="Earl A."/>
            <person name="Ward D."/>
            <person name="Feldgarden M."/>
            <person name="Gevers D."/>
            <person name="Morotomi M."/>
            <person name="Young S.K."/>
            <person name="Zeng Q."/>
            <person name="Gargeya S."/>
            <person name="Fitzgerald M."/>
            <person name="Haas B."/>
            <person name="Abouelleil A."/>
            <person name="Alvarado L."/>
            <person name="Arachchi H.M."/>
            <person name="Berlin A."/>
            <person name="Brown A."/>
            <person name="Chapman S.B."/>
            <person name="Dunbar C."/>
            <person name="Gearin G."/>
            <person name="Goldberg J."/>
            <person name="Griggs A."/>
            <person name="Gujja S."/>
            <person name="Heiman D."/>
            <person name="Howarth C."/>
            <person name="Lui A."/>
            <person name="MacDonald P.J.P."/>
            <person name="Montmayeur A."/>
            <person name="Murphy C."/>
            <person name="Neiman D."/>
            <person name="Pearson M."/>
            <person name="Priest M."/>
            <person name="Roberts A."/>
            <person name="Saif S."/>
            <person name="Shea T."/>
            <person name="Sisk P."/>
            <person name="Stolte C."/>
            <person name="Sykes S."/>
            <person name="Wortman J."/>
            <person name="Nusbaum C."/>
            <person name="Birren B."/>
        </authorList>
    </citation>
    <scope>NUCLEOTIDE SEQUENCE [LARGE SCALE GENOMIC DNA]</scope>
    <source>
        <strain evidence="8 9">YIT 11850</strain>
    </source>
</reference>
<dbReference type="PANTHER" id="PTHR23531">
    <property type="entry name" value="QUINOLENE RESISTANCE PROTEIN NORA"/>
    <property type="match status" value="1"/>
</dbReference>
<feature type="transmembrane region" description="Helical" evidence="6">
    <location>
        <begin position="362"/>
        <end position="382"/>
    </location>
</feature>
<comment type="subcellular location">
    <subcellularLocation>
        <location evidence="1">Cell membrane</location>
        <topology evidence="1">Multi-pass membrane protein</topology>
    </subcellularLocation>
</comment>
<evidence type="ECO:0000256" key="2">
    <source>
        <dbReference type="ARBA" id="ARBA00022448"/>
    </source>
</evidence>
<feature type="domain" description="Major facilitator superfamily (MFS) profile" evidence="7">
    <location>
        <begin position="10"/>
        <end position="388"/>
    </location>
</feature>
<dbReference type="STRING" id="742743.HMPREF9453_01454"/>
<feature type="transmembrane region" description="Helical" evidence="6">
    <location>
        <begin position="247"/>
        <end position="267"/>
    </location>
</feature>
<dbReference type="OrthoDB" id="9814001at2"/>
<feature type="transmembrane region" description="Helical" evidence="6">
    <location>
        <begin position="163"/>
        <end position="181"/>
    </location>
</feature>
<keyword evidence="2" id="KW-0813">Transport</keyword>
<dbReference type="HOGENOM" id="CLU_001265_10_13_9"/>
<keyword evidence="4 6" id="KW-1133">Transmembrane helix</keyword>
<protein>
    <recommendedName>
        <fullName evidence="7">Major facilitator superfamily (MFS) profile domain-containing protein</fullName>
    </recommendedName>
</protein>
<dbReference type="InterPro" id="IPR020846">
    <property type="entry name" value="MFS_dom"/>
</dbReference>
<feature type="transmembrane region" description="Helical" evidence="6">
    <location>
        <begin position="337"/>
        <end position="356"/>
    </location>
</feature>
<comment type="caution">
    <text evidence="8">The sequence shown here is derived from an EMBL/GenBank/DDBJ whole genome shotgun (WGS) entry which is preliminary data.</text>
</comment>
<feature type="transmembrane region" description="Helical" evidence="6">
    <location>
        <begin position="12"/>
        <end position="36"/>
    </location>
</feature>
<dbReference type="InterPro" id="IPR052714">
    <property type="entry name" value="MFS_Exporter"/>
</dbReference>
<dbReference type="CDD" id="cd17489">
    <property type="entry name" value="MFS_YfcJ_like"/>
    <property type="match status" value="1"/>
</dbReference>
<evidence type="ECO:0000313" key="9">
    <source>
        <dbReference type="Proteomes" id="UP000003277"/>
    </source>
</evidence>
<evidence type="ECO:0000259" key="7">
    <source>
        <dbReference type="PROSITE" id="PS50850"/>
    </source>
</evidence>
<evidence type="ECO:0000256" key="6">
    <source>
        <dbReference type="SAM" id="Phobius"/>
    </source>
</evidence>
<feature type="transmembrane region" description="Helical" evidence="6">
    <location>
        <begin position="298"/>
        <end position="317"/>
    </location>
</feature>
<feature type="transmembrane region" description="Helical" evidence="6">
    <location>
        <begin position="102"/>
        <end position="127"/>
    </location>
</feature>
<name>H1D1G6_9FIRM</name>
<dbReference type="AlphaFoldDB" id="H1D1G6"/>